<evidence type="ECO:0000259" key="4">
    <source>
        <dbReference type="SMART" id="SM00903"/>
    </source>
</evidence>
<feature type="domain" description="Flavin reductase like" evidence="4">
    <location>
        <begin position="56"/>
        <end position="235"/>
    </location>
</feature>
<dbReference type="GO" id="GO:0010181">
    <property type="term" value="F:FMN binding"/>
    <property type="evidence" value="ECO:0007669"/>
    <property type="project" value="InterPro"/>
</dbReference>
<organism evidence="5 6">
    <name type="scientific">Streptomyces finlayi</name>
    <dbReference type="NCBI Taxonomy" id="67296"/>
    <lineage>
        <taxon>Bacteria</taxon>
        <taxon>Bacillati</taxon>
        <taxon>Actinomycetota</taxon>
        <taxon>Actinomycetes</taxon>
        <taxon>Kitasatosporales</taxon>
        <taxon>Streptomycetaceae</taxon>
        <taxon>Streptomyces</taxon>
    </lineage>
</organism>
<dbReference type="RefSeq" id="WP_229898183.1">
    <property type="nucleotide sequence ID" value="NZ_BMVC01000010.1"/>
</dbReference>
<dbReference type="InterPro" id="IPR002563">
    <property type="entry name" value="Flavin_Rdtase-like_dom"/>
</dbReference>
<dbReference type="SMART" id="SM00903">
    <property type="entry name" value="Flavin_Reduct"/>
    <property type="match status" value="1"/>
</dbReference>
<reference evidence="5" key="1">
    <citation type="journal article" date="2014" name="Int. J. Syst. Evol. Microbiol.">
        <title>Complete genome sequence of Corynebacterium casei LMG S-19264T (=DSM 44701T), isolated from a smear-ripened cheese.</title>
        <authorList>
            <consortium name="US DOE Joint Genome Institute (JGI-PGF)"/>
            <person name="Walter F."/>
            <person name="Albersmeier A."/>
            <person name="Kalinowski J."/>
            <person name="Ruckert C."/>
        </authorList>
    </citation>
    <scope>NUCLEOTIDE SEQUENCE</scope>
    <source>
        <strain evidence="5">JCM 4637</strain>
    </source>
</reference>
<dbReference type="Gene3D" id="2.30.110.10">
    <property type="entry name" value="Electron Transport, Fmn-binding Protein, Chain A"/>
    <property type="match status" value="1"/>
</dbReference>
<sequence>MGHAGMAATAVRYLRSVGASTVAEPQPVQALPRPDLRAVHPDERLPLAPAEFRRVLGNFASGVTVITSPGTVVSSPSTVVTSPSSTSSTGPGAAEAAGPDEADSPAGFACQSFASLSLDPPLVVFMVARTSTTWPRIARAGVFCVNVLGAHQGELCMAFARSGTDKFAGVEYDAAPVTGSPRLAGVPAWIDCTIQTVHTGGDHLIVVGRVEALDATAPDAPEGAPLLFHRGSFGGFAG</sequence>
<protein>
    <recommendedName>
        <fullName evidence="4">Flavin reductase like domain-containing protein</fullName>
    </recommendedName>
</protein>
<dbReference type="EMBL" id="BMVC01000010">
    <property type="protein sequence ID" value="GHD03002.1"/>
    <property type="molecule type" value="Genomic_DNA"/>
</dbReference>
<feature type="region of interest" description="Disordered" evidence="3">
    <location>
        <begin position="74"/>
        <end position="102"/>
    </location>
</feature>
<evidence type="ECO:0000256" key="2">
    <source>
        <dbReference type="ARBA" id="ARBA00023002"/>
    </source>
</evidence>
<dbReference type="Proteomes" id="UP000638353">
    <property type="component" value="Unassembled WGS sequence"/>
</dbReference>
<name>A0A918X188_9ACTN</name>
<dbReference type="PANTHER" id="PTHR30466">
    <property type="entry name" value="FLAVIN REDUCTASE"/>
    <property type="match status" value="1"/>
</dbReference>
<evidence type="ECO:0000313" key="6">
    <source>
        <dbReference type="Proteomes" id="UP000638353"/>
    </source>
</evidence>
<dbReference type="PANTHER" id="PTHR30466:SF11">
    <property type="entry name" value="FLAVIN-DEPENDENT MONOOXYGENASE, REDUCTASE SUBUNIT HSAB"/>
    <property type="match status" value="1"/>
</dbReference>
<proteinExistence type="inferred from homology"/>
<dbReference type="GO" id="GO:0042602">
    <property type="term" value="F:riboflavin reductase (NADPH) activity"/>
    <property type="evidence" value="ECO:0007669"/>
    <property type="project" value="TreeGrafter"/>
</dbReference>
<evidence type="ECO:0000256" key="3">
    <source>
        <dbReference type="SAM" id="MobiDB-lite"/>
    </source>
</evidence>
<feature type="compositionally biased region" description="Low complexity" evidence="3">
    <location>
        <begin position="74"/>
        <end position="97"/>
    </location>
</feature>
<gene>
    <name evidence="5" type="ORF">GCM10010334_50230</name>
</gene>
<dbReference type="AlphaFoldDB" id="A0A918X188"/>
<evidence type="ECO:0000256" key="1">
    <source>
        <dbReference type="ARBA" id="ARBA00008898"/>
    </source>
</evidence>
<dbReference type="InterPro" id="IPR050268">
    <property type="entry name" value="NADH-dep_flavin_reductase"/>
</dbReference>
<comment type="similarity">
    <text evidence="1">Belongs to the non-flavoprotein flavin reductase family.</text>
</comment>
<dbReference type="Pfam" id="PF01613">
    <property type="entry name" value="Flavin_Reduct"/>
    <property type="match status" value="1"/>
</dbReference>
<comment type="caution">
    <text evidence="5">The sequence shown here is derived from an EMBL/GenBank/DDBJ whole genome shotgun (WGS) entry which is preliminary data.</text>
</comment>
<dbReference type="InterPro" id="IPR012349">
    <property type="entry name" value="Split_barrel_FMN-bd"/>
</dbReference>
<keyword evidence="2" id="KW-0560">Oxidoreductase</keyword>
<dbReference type="SUPFAM" id="SSF50475">
    <property type="entry name" value="FMN-binding split barrel"/>
    <property type="match status" value="1"/>
</dbReference>
<accession>A0A918X188</accession>
<evidence type="ECO:0000313" key="5">
    <source>
        <dbReference type="EMBL" id="GHD03002.1"/>
    </source>
</evidence>
<reference evidence="5" key="2">
    <citation type="submission" date="2020-09" db="EMBL/GenBank/DDBJ databases">
        <authorList>
            <person name="Sun Q."/>
            <person name="Ohkuma M."/>
        </authorList>
    </citation>
    <scope>NUCLEOTIDE SEQUENCE</scope>
    <source>
        <strain evidence="5">JCM 4637</strain>
    </source>
</reference>